<protein>
    <submittedName>
        <fullName evidence="2">Uncharacterized protein</fullName>
    </submittedName>
</protein>
<comment type="caution">
    <text evidence="2">The sequence shown here is derived from an EMBL/GenBank/DDBJ whole genome shotgun (WGS) entry which is preliminary data.</text>
</comment>
<feature type="compositionally biased region" description="Low complexity" evidence="1">
    <location>
        <begin position="405"/>
        <end position="415"/>
    </location>
</feature>
<feature type="compositionally biased region" description="Polar residues" evidence="1">
    <location>
        <begin position="476"/>
        <end position="490"/>
    </location>
</feature>
<feature type="compositionally biased region" description="Polar residues" evidence="1">
    <location>
        <begin position="430"/>
        <end position="444"/>
    </location>
</feature>
<feature type="region of interest" description="Disordered" evidence="1">
    <location>
        <begin position="119"/>
        <end position="143"/>
    </location>
</feature>
<evidence type="ECO:0000313" key="2">
    <source>
        <dbReference type="EMBL" id="MBN8662105.1"/>
    </source>
</evidence>
<feature type="compositionally biased region" description="Low complexity" evidence="1">
    <location>
        <begin position="323"/>
        <end position="365"/>
    </location>
</feature>
<evidence type="ECO:0000256" key="1">
    <source>
        <dbReference type="SAM" id="MobiDB-lite"/>
    </source>
</evidence>
<gene>
    <name evidence="2" type="ORF">J0M35_17185</name>
</gene>
<feature type="compositionally biased region" description="Polar residues" evidence="1">
    <location>
        <begin position="393"/>
        <end position="404"/>
    </location>
</feature>
<reference evidence="2" key="1">
    <citation type="submission" date="2021-02" db="EMBL/GenBank/DDBJ databases">
        <title>Genome-Resolved Metagenomics of a Microbial Community Performing Photosynthetic Biological Nutrient Removal.</title>
        <authorList>
            <person name="Mcdaniel E.A."/>
        </authorList>
    </citation>
    <scope>NUCLEOTIDE SEQUENCE</scope>
    <source>
        <strain evidence="2">UWPOB_OBS1</strain>
    </source>
</reference>
<dbReference type="Proteomes" id="UP000664277">
    <property type="component" value="Unassembled WGS sequence"/>
</dbReference>
<feature type="compositionally biased region" description="Polar residues" evidence="1">
    <location>
        <begin position="304"/>
        <end position="322"/>
    </location>
</feature>
<feature type="region of interest" description="Disordered" evidence="1">
    <location>
        <begin position="304"/>
        <end position="512"/>
    </location>
</feature>
<dbReference type="AlphaFoldDB" id="A0A8J7TNR8"/>
<sequence length="512" mass="56522">MSNNWGSQESDWQLKKLQQDCLRTSDRILGVCFDSLQREVKQVHQEYEKRFGPQSAQFTEYITMLMQKMQASGLTTLTCMEWLSQASSGYLPQASAPADFDTQSQTLKHIPEEYRQGFLHEIPPSEPPGFQSSYPNDDEFGSSEVDALNAHQNNALQNNALQNNPVQNQPVVQPNLQPLAEPAAQSPIQNSSQSLPDNNSVWGGAPESNELPFNPWGEPQEVTPIPASRPALNSLMPTTWENGVQVNPSFKIAPPAVPVIAAEAVSNQAISQNNQLAKFESAESGFDPGTTLQFQRSPISEQGLLNSWGQDSSGGWSTNQATPSAAELPQPAPAPALTQAPNQVPNQAPNQVPAPNFPVEPAYSQPQPPYPQSQYGWGQPQPHESPSAEPQFRVSNSSTSEWAKQQQISQQFQIPPSAPFGGPDLPPQPQISQNWSPQGNSTSAPAWGQPHQMQNQQSNMQNQQNNMQNLQTQPNGHSQVNAQMQQQFSEQTDRRENQQEQDYEYNPATAWD</sequence>
<proteinExistence type="predicted"/>
<organism evidence="2 3">
    <name type="scientific">Candidatus Obscuribacter phosphatis</name>
    <dbReference type="NCBI Taxonomy" id="1906157"/>
    <lineage>
        <taxon>Bacteria</taxon>
        <taxon>Bacillati</taxon>
        <taxon>Candidatus Melainabacteria</taxon>
        <taxon>Candidatus Obscuribacterales</taxon>
        <taxon>Candidatus Obscuribacteraceae</taxon>
        <taxon>Candidatus Obscuribacter</taxon>
    </lineage>
</organism>
<accession>A0A8J7TNR8</accession>
<feature type="compositionally biased region" description="Low complexity" evidence="1">
    <location>
        <begin position="452"/>
        <end position="475"/>
    </location>
</feature>
<dbReference type="EMBL" id="JAFLCK010000031">
    <property type="protein sequence ID" value="MBN8662105.1"/>
    <property type="molecule type" value="Genomic_DNA"/>
</dbReference>
<feature type="compositionally biased region" description="Low complexity" evidence="1">
    <location>
        <begin position="372"/>
        <end position="382"/>
    </location>
</feature>
<name>A0A8J7TNR8_9BACT</name>
<evidence type="ECO:0000313" key="3">
    <source>
        <dbReference type="Proteomes" id="UP000664277"/>
    </source>
</evidence>